<feature type="region of interest" description="Disordered" evidence="1">
    <location>
        <begin position="1"/>
        <end position="185"/>
    </location>
</feature>
<feature type="compositionally biased region" description="Basic and acidic residues" evidence="1">
    <location>
        <begin position="145"/>
        <end position="157"/>
    </location>
</feature>
<organism evidence="2 3">
    <name type="scientific">Gonapodya prolifera (strain JEL478)</name>
    <name type="common">Monoblepharis prolifera</name>
    <dbReference type="NCBI Taxonomy" id="1344416"/>
    <lineage>
        <taxon>Eukaryota</taxon>
        <taxon>Fungi</taxon>
        <taxon>Fungi incertae sedis</taxon>
        <taxon>Chytridiomycota</taxon>
        <taxon>Chytridiomycota incertae sedis</taxon>
        <taxon>Monoblepharidomycetes</taxon>
        <taxon>Monoblepharidales</taxon>
        <taxon>Gonapodyaceae</taxon>
        <taxon>Gonapodya</taxon>
    </lineage>
</organism>
<gene>
    <name evidence="2" type="ORF">M427DRAFT_26947</name>
</gene>
<dbReference type="AlphaFoldDB" id="A0A139B062"/>
<evidence type="ECO:0000313" key="2">
    <source>
        <dbReference type="EMBL" id="KXS22381.1"/>
    </source>
</evidence>
<dbReference type="Proteomes" id="UP000070544">
    <property type="component" value="Unassembled WGS sequence"/>
</dbReference>
<reference evidence="2 3" key="1">
    <citation type="journal article" date="2015" name="Genome Biol. Evol.">
        <title>Phylogenomic analyses indicate that early fungi evolved digesting cell walls of algal ancestors of land plants.</title>
        <authorList>
            <person name="Chang Y."/>
            <person name="Wang S."/>
            <person name="Sekimoto S."/>
            <person name="Aerts A.L."/>
            <person name="Choi C."/>
            <person name="Clum A."/>
            <person name="LaButti K.M."/>
            <person name="Lindquist E.A."/>
            <person name="Yee Ngan C."/>
            <person name="Ohm R.A."/>
            <person name="Salamov A.A."/>
            <person name="Grigoriev I.V."/>
            <person name="Spatafora J.W."/>
            <person name="Berbee M.L."/>
        </authorList>
    </citation>
    <scope>NUCLEOTIDE SEQUENCE [LARGE SCALE GENOMIC DNA]</scope>
    <source>
        <strain evidence="2 3">JEL478</strain>
    </source>
</reference>
<feature type="compositionally biased region" description="Polar residues" evidence="1">
    <location>
        <begin position="304"/>
        <end position="315"/>
    </location>
</feature>
<dbReference type="EMBL" id="KQ965731">
    <property type="protein sequence ID" value="KXS22381.1"/>
    <property type="molecule type" value="Genomic_DNA"/>
</dbReference>
<feature type="compositionally biased region" description="Polar residues" evidence="1">
    <location>
        <begin position="78"/>
        <end position="88"/>
    </location>
</feature>
<feature type="compositionally biased region" description="Polar residues" evidence="1">
    <location>
        <begin position="322"/>
        <end position="344"/>
    </location>
</feature>
<sequence length="474" mass="50506">MPPSPEEDRPLGAYVPSSSAHKRKRAKGEGLAGRSDDEGDPGDLYANKKRRGSPWTPASLSENVSGPPERPVEVGPTAFTSNVHSQGTSEDDVDIDIEILRAAAIAHSESSEMDIDIDIDGEDSHRRSPSPASSAFTIESSPEPDIIKQESEWEASDHYAPPIEHGNTVATTSRRPKTPTTTQLAGVNVSAEAAVRAALMSRPGRGAGAPVFRTSGSPTVLGITSLRSSRAPSGPSAVTHQSRSPSFPPGSSNTVADVRTTSASPRTMFYNDDESHSALRRTKQQHSPSKQTSMPSVWPPIPSSAESMAGTSGRNETLDRILSTTATDLRPESTSGVSQRNSATERIIRQRLREAEADAEARGILPADFANKRRAPPRSPPALVVPRRNELIPPLPVDDNIPASHSPTLSEPDTPDDIDPSTPSCRICLRHGAHGMGGFVSPCKCTGSGKLQIPPLFLNDLQDFLGEELMGEVA</sequence>
<keyword evidence="3" id="KW-1185">Reference proteome</keyword>
<evidence type="ECO:0000256" key="1">
    <source>
        <dbReference type="SAM" id="MobiDB-lite"/>
    </source>
</evidence>
<feature type="compositionally biased region" description="Basic and acidic residues" evidence="1">
    <location>
        <begin position="1"/>
        <end position="10"/>
    </location>
</feature>
<proteinExistence type="predicted"/>
<accession>A0A139B062</accession>
<protein>
    <submittedName>
        <fullName evidence="2">Uncharacterized protein</fullName>
    </submittedName>
</protein>
<feature type="region of interest" description="Disordered" evidence="1">
    <location>
        <begin position="395"/>
        <end position="420"/>
    </location>
</feature>
<name>A0A139B062_GONPJ</name>
<feature type="region of interest" description="Disordered" evidence="1">
    <location>
        <begin position="202"/>
        <end position="344"/>
    </location>
</feature>
<feature type="compositionally biased region" description="Polar residues" evidence="1">
    <location>
        <begin position="285"/>
        <end position="295"/>
    </location>
</feature>
<feature type="compositionally biased region" description="Polar residues" evidence="1">
    <location>
        <begin position="225"/>
        <end position="265"/>
    </location>
</feature>
<feature type="compositionally biased region" description="Acidic residues" evidence="1">
    <location>
        <begin position="111"/>
        <end position="121"/>
    </location>
</feature>
<evidence type="ECO:0000313" key="3">
    <source>
        <dbReference type="Proteomes" id="UP000070544"/>
    </source>
</evidence>